<evidence type="ECO:0000313" key="9">
    <source>
        <dbReference type="EMBL" id="CAH0513958.1"/>
    </source>
</evidence>
<evidence type="ECO:0000256" key="4">
    <source>
        <dbReference type="ARBA" id="ARBA00022631"/>
    </source>
</evidence>
<keyword evidence="6" id="KW-0456">Lyase</keyword>
<dbReference type="PANTHER" id="PTHR43466:SF1">
    <property type="entry name" value="2-OXO-4-HYDROXY-4-CARBOXY-5-UREIDOIMIDAZOLINE DECARBOXYLASE-RELATED"/>
    <property type="match status" value="1"/>
</dbReference>
<comment type="pathway">
    <text evidence="2">Purine metabolism; urate degradation; (S)-allantoin from urate: step 3/3.</text>
</comment>
<dbReference type="EMBL" id="CAKLCB010000048">
    <property type="protein sequence ID" value="CAH0513958.1"/>
    <property type="molecule type" value="Genomic_DNA"/>
</dbReference>
<proteinExistence type="predicted"/>
<accession>A0ABN8CLI0</accession>
<comment type="caution">
    <text evidence="9">The sequence shown here is derived from an EMBL/GenBank/DDBJ whole genome shotgun (WGS) entry which is preliminary data.</text>
</comment>
<dbReference type="Proteomes" id="UP001158986">
    <property type="component" value="Unassembled WGS sequence"/>
</dbReference>
<organism evidence="9 10">
    <name type="scientific">Peronospora belbahrii</name>
    <dbReference type="NCBI Taxonomy" id="622444"/>
    <lineage>
        <taxon>Eukaryota</taxon>
        <taxon>Sar</taxon>
        <taxon>Stramenopiles</taxon>
        <taxon>Oomycota</taxon>
        <taxon>Peronosporomycetes</taxon>
        <taxon>Peronosporales</taxon>
        <taxon>Peronosporaceae</taxon>
        <taxon>Peronospora</taxon>
    </lineage>
</organism>
<dbReference type="EC" id="4.1.1.97" evidence="3"/>
<evidence type="ECO:0000313" key="10">
    <source>
        <dbReference type="Proteomes" id="UP001158986"/>
    </source>
</evidence>
<feature type="domain" description="Oxo-4-hydroxy-4-carboxy-5-ureidoimidazoline decarboxylase" evidence="8">
    <location>
        <begin position="46"/>
        <end position="111"/>
    </location>
</feature>
<reference evidence="9 10" key="1">
    <citation type="submission" date="2021-11" db="EMBL/GenBank/DDBJ databases">
        <authorList>
            <person name="Islam A."/>
            <person name="Islam S."/>
            <person name="Flora M.S."/>
            <person name="Rahman M."/>
            <person name="Ziaur R.M."/>
            <person name="Epstein J.H."/>
            <person name="Hassan M."/>
            <person name="Klassen M."/>
            <person name="Woodard K."/>
            <person name="Webb A."/>
            <person name="Webby R.J."/>
            <person name="El Zowalaty M.E."/>
        </authorList>
    </citation>
    <scope>NUCLEOTIDE SEQUENCE [LARGE SCALE GENOMIC DNA]</scope>
    <source>
        <strain evidence="9">Pbs1</strain>
    </source>
</reference>
<gene>
    <name evidence="9" type="ORF">PBS001_LOCUS740</name>
</gene>
<dbReference type="Pfam" id="PF09349">
    <property type="entry name" value="OHCU_decarbox"/>
    <property type="match status" value="1"/>
</dbReference>
<keyword evidence="10" id="KW-1185">Reference proteome</keyword>
<dbReference type="PANTHER" id="PTHR43466">
    <property type="entry name" value="2-OXO-4-HYDROXY-4-CARBOXY-5-UREIDOIMIDAZOLINE DECARBOXYLASE-RELATED"/>
    <property type="match status" value="1"/>
</dbReference>
<keyword evidence="4" id="KW-0659">Purine metabolism</keyword>
<evidence type="ECO:0000256" key="1">
    <source>
        <dbReference type="ARBA" id="ARBA00001163"/>
    </source>
</evidence>
<comment type="catalytic activity">
    <reaction evidence="1">
        <text>5-hydroxy-2-oxo-4-ureido-2,5-dihydro-1H-imidazole-5-carboxylate + H(+) = (S)-allantoin + CO2</text>
        <dbReference type="Rhea" id="RHEA:26301"/>
        <dbReference type="ChEBI" id="CHEBI:15378"/>
        <dbReference type="ChEBI" id="CHEBI:15678"/>
        <dbReference type="ChEBI" id="CHEBI:16526"/>
        <dbReference type="ChEBI" id="CHEBI:58639"/>
        <dbReference type="EC" id="4.1.1.97"/>
    </reaction>
</comment>
<protein>
    <recommendedName>
        <fullName evidence="3">2-oxo-4-hydroxy-4-carboxy-5-ureidoimidazoline decarboxylase</fullName>
        <ecNumber evidence="3">4.1.1.97</ecNumber>
    </recommendedName>
</protein>
<keyword evidence="7" id="KW-0732">Signal</keyword>
<evidence type="ECO:0000256" key="6">
    <source>
        <dbReference type="ARBA" id="ARBA00023239"/>
    </source>
</evidence>
<feature type="chain" id="PRO_5045122631" description="2-oxo-4-hydroxy-4-carboxy-5-ureidoimidazoline decarboxylase" evidence="7">
    <location>
        <begin position="28"/>
        <end position="116"/>
    </location>
</feature>
<evidence type="ECO:0000259" key="8">
    <source>
        <dbReference type="Pfam" id="PF09349"/>
    </source>
</evidence>
<dbReference type="Gene3D" id="1.10.3330.10">
    <property type="entry name" value="Oxo-4-hydroxy-4-carboxy-5-ureidoimidazoline decarboxylase"/>
    <property type="match status" value="1"/>
</dbReference>
<name>A0ABN8CLI0_9STRA</name>
<dbReference type="SUPFAM" id="SSF158694">
    <property type="entry name" value="UraD-Like"/>
    <property type="match status" value="1"/>
</dbReference>
<dbReference type="InterPro" id="IPR036778">
    <property type="entry name" value="OHCU_decarboxylase_sf"/>
</dbReference>
<evidence type="ECO:0000256" key="2">
    <source>
        <dbReference type="ARBA" id="ARBA00004754"/>
    </source>
</evidence>
<feature type="signal peptide" evidence="7">
    <location>
        <begin position="1"/>
        <end position="27"/>
    </location>
</feature>
<dbReference type="InterPro" id="IPR018020">
    <property type="entry name" value="OHCU_decarboxylase"/>
</dbReference>
<keyword evidence="5" id="KW-0210">Decarboxylase</keyword>
<evidence type="ECO:0000256" key="5">
    <source>
        <dbReference type="ARBA" id="ARBA00022793"/>
    </source>
</evidence>
<evidence type="ECO:0000256" key="7">
    <source>
        <dbReference type="SAM" id="SignalP"/>
    </source>
</evidence>
<sequence>MQRTTSFRALSNAVALLWVETVGKSNAHEVVYRVNESCRRRKLRVEDVLDRLEALIVADYNKFGYIYIVCATGKSAPEMICILEFRIDNNPDNELSGAASEESKITTLRLECLVQE</sequence>
<evidence type="ECO:0000256" key="3">
    <source>
        <dbReference type="ARBA" id="ARBA00012257"/>
    </source>
</evidence>